<dbReference type="Proteomes" id="UP000004995">
    <property type="component" value="Unassembled WGS sequence"/>
</dbReference>
<accession>K4A3V9</accession>
<dbReference type="InParanoid" id="K4A3V9"/>
<dbReference type="EMBL" id="AGNK02001134">
    <property type="status" value="NOT_ANNOTATED_CDS"/>
    <property type="molecule type" value="Genomic_DNA"/>
</dbReference>
<proteinExistence type="predicted"/>
<name>K4A3V9_SETIT</name>
<reference evidence="1" key="2">
    <citation type="submission" date="2018-08" db="UniProtKB">
        <authorList>
            <consortium name="EnsemblPlants"/>
        </authorList>
    </citation>
    <scope>IDENTIFICATION</scope>
    <source>
        <strain evidence="1">Yugu1</strain>
    </source>
</reference>
<evidence type="ECO:0000313" key="2">
    <source>
        <dbReference type="Proteomes" id="UP000004995"/>
    </source>
</evidence>
<reference evidence="2" key="1">
    <citation type="journal article" date="2012" name="Nat. Biotechnol.">
        <title>Reference genome sequence of the model plant Setaria.</title>
        <authorList>
            <person name="Bennetzen J.L."/>
            <person name="Schmutz J."/>
            <person name="Wang H."/>
            <person name="Percifield R."/>
            <person name="Hawkins J."/>
            <person name="Pontaroli A.C."/>
            <person name="Estep M."/>
            <person name="Feng L."/>
            <person name="Vaughn J.N."/>
            <person name="Grimwood J."/>
            <person name="Jenkins J."/>
            <person name="Barry K."/>
            <person name="Lindquist E."/>
            <person name="Hellsten U."/>
            <person name="Deshpande S."/>
            <person name="Wang X."/>
            <person name="Wu X."/>
            <person name="Mitros T."/>
            <person name="Triplett J."/>
            <person name="Yang X."/>
            <person name="Ye C.Y."/>
            <person name="Mauro-Herrera M."/>
            <person name="Wang L."/>
            <person name="Li P."/>
            <person name="Sharma M."/>
            <person name="Sharma R."/>
            <person name="Ronald P.C."/>
            <person name="Panaud O."/>
            <person name="Kellogg E.A."/>
            <person name="Brutnell T.P."/>
            <person name="Doust A.N."/>
            <person name="Tuskan G.A."/>
            <person name="Rokhsar D."/>
            <person name="Devos K.M."/>
        </authorList>
    </citation>
    <scope>NUCLEOTIDE SEQUENCE [LARGE SCALE GENOMIC DNA]</scope>
    <source>
        <strain evidence="2">cv. Yugu1</strain>
    </source>
</reference>
<dbReference type="HOGENOM" id="CLU_3280435_0_0_1"/>
<dbReference type="Gramene" id="KQL24845">
    <property type="protein sequence ID" value="KQL24845"/>
    <property type="gene ID" value="SETIT_033562mg"/>
</dbReference>
<protein>
    <submittedName>
        <fullName evidence="1">Uncharacterized protein</fullName>
    </submittedName>
</protein>
<sequence length="41" mass="4689">MNLLTSPSQDSIIYMYVYGKASKLCHSNAYGLEKKEKAHRL</sequence>
<evidence type="ECO:0000313" key="1">
    <source>
        <dbReference type="EnsemblPlants" id="KQL24845"/>
    </source>
</evidence>
<dbReference type="EnsemblPlants" id="KQL24845">
    <property type="protein sequence ID" value="KQL24845"/>
    <property type="gene ID" value="SETIT_033562mg"/>
</dbReference>
<keyword evidence="2" id="KW-1185">Reference proteome</keyword>
<organism evidence="1 2">
    <name type="scientific">Setaria italica</name>
    <name type="common">Foxtail millet</name>
    <name type="synonym">Panicum italicum</name>
    <dbReference type="NCBI Taxonomy" id="4555"/>
    <lineage>
        <taxon>Eukaryota</taxon>
        <taxon>Viridiplantae</taxon>
        <taxon>Streptophyta</taxon>
        <taxon>Embryophyta</taxon>
        <taxon>Tracheophyta</taxon>
        <taxon>Spermatophyta</taxon>
        <taxon>Magnoliopsida</taxon>
        <taxon>Liliopsida</taxon>
        <taxon>Poales</taxon>
        <taxon>Poaceae</taxon>
        <taxon>PACMAD clade</taxon>
        <taxon>Panicoideae</taxon>
        <taxon>Panicodae</taxon>
        <taxon>Paniceae</taxon>
        <taxon>Cenchrinae</taxon>
        <taxon>Setaria</taxon>
    </lineage>
</organism>
<dbReference type="AlphaFoldDB" id="K4A3V9"/>